<dbReference type="PaxDb" id="4081-Solyc00g010930.1.1"/>
<proteinExistence type="predicted"/>
<keyword evidence="2" id="KW-1185">Reference proteome</keyword>
<dbReference type="Gramene" id="Solyc00g010930.1.1">
    <property type="protein sequence ID" value="Solyc00g010930.1.1.1.CDS"/>
    <property type="gene ID" value="Solyc00g010930.1"/>
</dbReference>
<dbReference type="EnsemblPlants" id="Solyc00g010930.1.1">
    <property type="protein sequence ID" value="Solyc00g010930.1.1.1.CDS"/>
    <property type="gene ID" value="Solyc00g010930.1"/>
</dbReference>
<name>A0A494G8N6_SOLLC</name>
<dbReference type="PROSITE" id="PS51257">
    <property type="entry name" value="PROKAR_LIPOPROTEIN"/>
    <property type="match status" value="1"/>
</dbReference>
<organism evidence="1">
    <name type="scientific">Solanum lycopersicum</name>
    <name type="common">Tomato</name>
    <name type="synonym">Lycopersicon esculentum</name>
    <dbReference type="NCBI Taxonomy" id="4081"/>
    <lineage>
        <taxon>Eukaryota</taxon>
        <taxon>Viridiplantae</taxon>
        <taxon>Streptophyta</taxon>
        <taxon>Embryophyta</taxon>
        <taxon>Tracheophyta</taxon>
        <taxon>Spermatophyta</taxon>
        <taxon>Magnoliopsida</taxon>
        <taxon>eudicotyledons</taxon>
        <taxon>Gunneridae</taxon>
        <taxon>Pentapetalae</taxon>
        <taxon>asterids</taxon>
        <taxon>lamiids</taxon>
        <taxon>Solanales</taxon>
        <taxon>Solanaceae</taxon>
        <taxon>Solanoideae</taxon>
        <taxon>Solaneae</taxon>
        <taxon>Solanum</taxon>
        <taxon>Solanum subgen. Lycopersicon</taxon>
    </lineage>
</organism>
<sequence length="52" mass="5838">MACYARCHSTVCAIQGCDGMPRLTSFDRVCCPRAMMACHARRRLTVCTAQRQ</sequence>
<accession>A0A494G8N6</accession>
<protein>
    <submittedName>
        <fullName evidence="1">Uncharacterized protein</fullName>
    </submittedName>
</protein>
<dbReference type="AlphaFoldDB" id="A0A494G8N6"/>
<evidence type="ECO:0000313" key="1">
    <source>
        <dbReference type="EnsemblPlants" id="Solyc00g010930.1.1.1.CDS"/>
    </source>
</evidence>
<dbReference type="InParanoid" id="A0A494G8N6"/>
<reference evidence="1" key="2">
    <citation type="submission" date="2019-04" db="UniProtKB">
        <authorList>
            <consortium name="EnsemblPlants"/>
        </authorList>
    </citation>
    <scope>IDENTIFICATION</scope>
    <source>
        <strain evidence="1">cv. Heinz 1706</strain>
    </source>
</reference>
<evidence type="ECO:0000313" key="2">
    <source>
        <dbReference type="Proteomes" id="UP000004994"/>
    </source>
</evidence>
<dbReference type="Proteomes" id="UP000004994">
    <property type="component" value="Unassembled WGS sequence"/>
</dbReference>
<reference evidence="1" key="1">
    <citation type="journal article" date="2012" name="Nature">
        <title>The tomato genome sequence provides insights into fleshy fruit evolution.</title>
        <authorList>
            <consortium name="Tomato Genome Consortium"/>
        </authorList>
    </citation>
    <scope>NUCLEOTIDE SEQUENCE [LARGE SCALE GENOMIC DNA]</scope>
    <source>
        <strain evidence="1">cv. Heinz 1706</strain>
    </source>
</reference>